<dbReference type="EMBL" id="JAAONZ010000004">
    <property type="protein sequence ID" value="NHO65270.1"/>
    <property type="molecule type" value="Genomic_DNA"/>
</dbReference>
<dbReference type="RefSeq" id="WP_167183876.1">
    <property type="nucleotide sequence ID" value="NZ_JAAONZ010000004.1"/>
</dbReference>
<dbReference type="Pfam" id="PF02635">
    <property type="entry name" value="DsrE"/>
    <property type="match status" value="1"/>
</dbReference>
<dbReference type="PANTHER" id="PTHR34874:SF3">
    <property type="entry name" value="SULFURTRANSFERASE TUSD"/>
    <property type="match status" value="1"/>
</dbReference>
<comment type="similarity">
    <text evidence="2">Belongs to the DsrE/TusD family.</text>
</comment>
<dbReference type="AlphaFoldDB" id="A0A9E5MM21"/>
<dbReference type="InterPro" id="IPR003787">
    <property type="entry name" value="Sulphur_relay_DsrE/F-like"/>
</dbReference>
<dbReference type="GO" id="GO:0002143">
    <property type="term" value="P:tRNA wobble position uridine thiolation"/>
    <property type="evidence" value="ECO:0007669"/>
    <property type="project" value="TreeGrafter"/>
</dbReference>
<evidence type="ECO:0000256" key="2">
    <source>
        <dbReference type="ARBA" id="ARBA00007067"/>
    </source>
</evidence>
<organism evidence="5 6">
    <name type="scientific">Pseudomaricurvus hydrocarbonicus</name>
    <dbReference type="NCBI Taxonomy" id="1470433"/>
    <lineage>
        <taxon>Bacteria</taxon>
        <taxon>Pseudomonadati</taxon>
        <taxon>Pseudomonadota</taxon>
        <taxon>Gammaproteobacteria</taxon>
        <taxon>Cellvibrionales</taxon>
        <taxon>Cellvibrionaceae</taxon>
        <taxon>Pseudomaricurvus</taxon>
    </lineage>
</organism>
<dbReference type="Gene3D" id="3.40.1260.10">
    <property type="entry name" value="DsrEFH-like"/>
    <property type="match status" value="1"/>
</dbReference>
<dbReference type="GO" id="GO:0097163">
    <property type="term" value="F:sulfur carrier activity"/>
    <property type="evidence" value="ECO:0007669"/>
    <property type="project" value="TreeGrafter"/>
</dbReference>
<keyword evidence="6" id="KW-1185">Reference proteome</keyword>
<accession>A0A9E5MM21</accession>
<reference evidence="5" key="1">
    <citation type="submission" date="2020-03" db="EMBL/GenBank/DDBJ databases">
        <authorList>
            <person name="Guo F."/>
        </authorList>
    </citation>
    <scope>NUCLEOTIDE SEQUENCE</scope>
    <source>
        <strain evidence="5">JCM 30134</strain>
    </source>
</reference>
<name>A0A9E5MM21_9GAMM</name>
<protein>
    <submittedName>
        <fullName evidence="5">Sulfurtransferase complex subunit TusD</fullName>
    </submittedName>
</protein>
<dbReference type="InterPro" id="IPR017463">
    <property type="entry name" value="Sulphur_relay_TusD/DsrE"/>
</dbReference>
<evidence type="ECO:0000256" key="3">
    <source>
        <dbReference type="ARBA" id="ARBA00022490"/>
    </source>
</evidence>
<dbReference type="GO" id="GO:1990228">
    <property type="term" value="C:sulfurtransferase complex"/>
    <property type="evidence" value="ECO:0007669"/>
    <property type="project" value="TreeGrafter"/>
</dbReference>
<dbReference type="GO" id="GO:0016783">
    <property type="term" value="F:sulfurtransferase activity"/>
    <property type="evidence" value="ECO:0007669"/>
    <property type="project" value="InterPro"/>
</dbReference>
<dbReference type="PANTHER" id="PTHR34874">
    <property type="entry name" value="PROTEIN YCHN"/>
    <property type="match status" value="1"/>
</dbReference>
<dbReference type="NCBIfam" id="TIGR03012">
    <property type="entry name" value="sulf_tusD_dsrE"/>
    <property type="match status" value="1"/>
</dbReference>
<sequence length="153" mass="16167">MIFSLIVYSSSGHSPSGTESSAAPPPGGQTALHFAKTLLAHGHSLYRVFFYGDGVHQAFLPDSNAPGAAAYSAPGTHAAPHGHTGKQWSDLSKQHQLDLVVCVSAALKRGLISEEEGQHPEQACLRLLPGFQISGLGQLTDAAIHSDRTITFR</sequence>
<comment type="subcellular location">
    <subcellularLocation>
        <location evidence="1">Cytoplasm</location>
    </subcellularLocation>
</comment>
<evidence type="ECO:0000256" key="1">
    <source>
        <dbReference type="ARBA" id="ARBA00004496"/>
    </source>
</evidence>
<proteinExistence type="inferred from homology"/>
<dbReference type="Proteomes" id="UP000787472">
    <property type="component" value="Unassembled WGS sequence"/>
</dbReference>
<dbReference type="SUPFAM" id="SSF75169">
    <property type="entry name" value="DsrEFH-like"/>
    <property type="match status" value="1"/>
</dbReference>
<evidence type="ECO:0000313" key="5">
    <source>
        <dbReference type="EMBL" id="NHO65270.1"/>
    </source>
</evidence>
<dbReference type="NCBIfam" id="NF001237">
    <property type="entry name" value="PRK00207.1"/>
    <property type="match status" value="1"/>
</dbReference>
<evidence type="ECO:0000256" key="4">
    <source>
        <dbReference type="ARBA" id="ARBA00022679"/>
    </source>
</evidence>
<comment type="caution">
    <text evidence="5">The sequence shown here is derived from an EMBL/GenBank/DDBJ whole genome shotgun (WGS) entry which is preliminary data.</text>
</comment>
<keyword evidence="4" id="KW-0808">Transferase</keyword>
<dbReference type="InterPro" id="IPR027396">
    <property type="entry name" value="DsrEFH-like"/>
</dbReference>
<keyword evidence="3" id="KW-0963">Cytoplasm</keyword>
<gene>
    <name evidence="5" type="primary">tusD</name>
    <name evidence="5" type="ORF">G8770_06910</name>
</gene>
<evidence type="ECO:0000313" key="6">
    <source>
        <dbReference type="Proteomes" id="UP000787472"/>
    </source>
</evidence>